<comment type="caution">
    <text evidence="1">The sequence shown here is derived from an EMBL/GenBank/DDBJ whole genome shotgun (WGS) entry which is preliminary data.</text>
</comment>
<evidence type="ECO:0000313" key="1">
    <source>
        <dbReference type="EMBL" id="GAF89909.1"/>
    </source>
</evidence>
<dbReference type="Gene3D" id="2.160.20.10">
    <property type="entry name" value="Single-stranded right-handed beta-helix, Pectin lyase-like"/>
    <property type="match status" value="1"/>
</dbReference>
<dbReference type="EMBL" id="BARS01016710">
    <property type="protein sequence ID" value="GAF89909.1"/>
    <property type="molecule type" value="Genomic_DNA"/>
</dbReference>
<sequence length="280" mass="30799">TYDDALDPDSTWTANVLTETDATVIGAYSGVGAPDQPEVEGYNVYVDGGGAGDGTYENPYGALSEISWGTLSTQAQTQNVYVNLLRGQEWNEQMNVGGSGTDDHRITIRPYGEGSVAPIVNGGERVVGWNHEGSNIWSLDIQEEYGSTFRSNFEWDNDWDWNSAGGSLFMDGITRGVYKHDGPLTDYGDWSYEEDDAYTILFYRDPGEDDPNTKIMEVNQRQYGIYINYNYITVEGIDVKQMSESGVRPSGANCGWLTVQDCHIFNCGSLENSSANGIGS</sequence>
<proteinExistence type="predicted"/>
<dbReference type="InterPro" id="IPR011050">
    <property type="entry name" value="Pectin_lyase_fold/virulence"/>
</dbReference>
<dbReference type="AlphaFoldDB" id="X0T9M8"/>
<reference evidence="1" key="1">
    <citation type="journal article" date="2014" name="Front. Microbiol.">
        <title>High frequency of phylogenetically diverse reductive dehalogenase-homologous genes in deep subseafloor sedimentary metagenomes.</title>
        <authorList>
            <person name="Kawai M."/>
            <person name="Futagami T."/>
            <person name="Toyoda A."/>
            <person name="Takaki Y."/>
            <person name="Nishi S."/>
            <person name="Hori S."/>
            <person name="Arai W."/>
            <person name="Tsubouchi T."/>
            <person name="Morono Y."/>
            <person name="Uchiyama I."/>
            <person name="Ito T."/>
            <person name="Fujiyama A."/>
            <person name="Inagaki F."/>
            <person name="Takami H."/>
        </authorList>
    </citation>
    <scope>NUCLEOTIDE SEQUENCE</scope>
    <source>
        <strain evidence="1">Expedition CK06-06</strain>
    </source>
</reference>
<name>X0T9M8_9ZZZZ</name>
<dbReference type="InterPro" id="IPR012334">
    <property type="entry name" value="Pectin_lyas_fold"/>
</dbReference>
<accession>X0T9M8</accession>
<feature type="non-terminal residue" evidence="1">
    <location>
        <position position="1"/>
    </location>
</feature>
<dbReference type="SUPFAM" id="SSF51126">
    <property type="entry name" value="Pectin lyase-like"/>
    <property type="match status" value="1"/>
</dbReference>
<feature type="non-terminal residue" evidence="1">
    <location>
        <position position="280"/>
    </location>
</feature>
<gene>
    <name evidence="1" type="ORF">S01H1_27445</name>
</gene>
<organism evidence="1">
    <name type="scientific">marine sediment metagenome</name>
    <dbReference type="NCBI Taxonomy" id="412755"/>
    <lineage>
        <taxon>unclassified sequences</taxon>
        <taxon>metagenomes</taxon>
        <taxon>ecological metagenomes</taxon>
    </lineage>
</organism>
<protein>
    <submittedName>
        <fullName evidence="1">Uncharacterized protein</fullName>
    </submittedName>
</protein>